<evidence type="ECO:0000313" key="3">
    <source>
        <dbReference type="Proteomes" id="UP000178429"/>
    </source>
</evidence>
<dbReference type="PANTHER" id="PTHR47515:SF2">
    <property type="entry name" value="INTEGRASE CORE DOMAIN PROTEIN"/>
    <property type="match status" value="1"/>
</dbReference>
<dbReference type="GO" id="GO:0015074">
    <property type="term" value="P:DNA integration"/>
    <property type="evidence" value="ECO:0007669"/>
    <property type="project" value="InterPro"/>
</dbReference>
<dbReference type="InterPro" id="IPR001584">
    <property type="entry name" value="Integrase_cat-core"/>
</dbReference>
<dbReference type="AlphaFoldDB" id="A0A1F8BZG2"/>
<sequence>MEVLNKTKIILCKELLDAQVPKTHIADRLEVDRDTIRLWNKRISEFGLTDFLDRYEAAKKGPRIKRQVDPILKRWVWEIREREMDCCGQKILYFLQKEHNISLSVPKIYEILAEKYKIKSKWKKNQIRGPIPKASRPRQVIQMDSVDFGGVFAFTGIDIFTKEADVMMFPSLTSHDGLIYLETSMTRRFGGHSDLVQTDGGPEFKGKFKENIFKYADRLRRARPYKKNEQGYIESFNRSLRKECLGWSKYRKSQVGELNGMVINYLERYHYHRPHIGLGMRPPLERT</sequence>
<dbReference type="EMBL" id="MGHL01000020">
    <property type="protein sequence ID" value="OGM68688.1"/>
    <property type="molecule type" value="Genomic_DNA"/>
</dbReference>
<dbReference type="Pfam" id="PF13683">
    <property type="entry name" value="rve_3"/>
    <property type="match status" value="1"/>
</dbReference>
<dbReference type="SUPFAM" id="SSF46689">
    <property type="entry name" value="Homeodomain-like"/>
    <property type="match status" value="1"/>
</dbReference>
<feature type="domain" description="Integrase catalytic" evidence="1">
    <location>
        <begin position="133"/>
        <end position="287"/>
    </location>
</feature>
<dbReference type="PANTHER" id="PTHR47515">
    <property type="entry name" value="LOW CALCIUM RESPONSE LOCUS PROTEIN T"/>
    <property type="match status" value="1"/>
</dbReference>
<protein>
    <recommendedName>
        <fullName evidence="1">Integrase catalytic domain-containing protein</fullName>
    </recommendedName>
</protein>
<proteinExistence type="predicted"/>
<name>A0A1F8BZG2_9BACT</name>
<comment type="caution">
    <text evidence="2">The sequence shown here is derived from an EMBL/GenBank/DDBJ whole genome shotgun (WGS) entry which is preliminary data.</text>
</comment>
<dbReference type="InterPro" id="IPR009057">
    <property type="entry name" value="Homeodomain-like_sf"/>
</dbReference>
<dbReference type="InterPro" id="IPR036397">
    <property type="entry name" value="RNaseH_sf"/>
</dbReference>
<dbReference type="PROSITE" id="PS50994">
    <property type="entry name" value="INTEGRASE"/>
    <property type="match status" value="1"/>
</dbReference>
<evidence type="ECO:0000259" key="1">
    <source>
        <dbReference type="PROSITE" id="PS50994"/>
    </source>
</evidence>
<dbReference type="SUPFAM" id="SSF53098">
    <property type="entry name" value="Ribonuclease H-like"/>
    <property type="match status" value="1"/>
</dbReference>
<dbReference type="GO" id="GO:0003676">
    <property type="term" value="F:nucleic acid binding"/>
    <property type="evidence" value="ECO:0007669"/>
    <property type="project" value="InterPro"/>
</dbReference>
<gene>
    <name evidence="2" type="ORF">A2975_02935</name>
</gene>
<dbReference type="STRING" id="1802525.A2975_02935"/>
<dbReference type="Proteomes" id="UP000178429">
    <property type="component" value="Unassembled WGS sequence"/>
</dbReference>
<dbReference type="Gene3D" id="3.30.420.10">
    <property type="entry name" value="Ribonuclease H-like superfamily/Ribonuclease H"/>
    <property type="match status" value="1"/>
</dbReference>
<accession>A0A1F8BZG2</accession>
<reference evidence="2 3" key="1">
    <citation type="journal article" date="2016" name="Nat. Commun.">
        <title>Thousands of microbial genomes shed light on interconnected biogeochemical processes in an aquifer system.</title>
        <authorList>
            <person name="Anantharaman K."/>
            <person name="Brown C.T."/>
            <person name="Hug L.A."/>
            <person name="Sharon I."/>
            <person name="Castelle C.J."/>
            <person name="Probst A.J."/>
            <person name="Thomas B.C."/>
            <person name="Singh A."/>
            <person name="Wilkins M.J."/>
            <person name="Karaoz U."/>
            <person name="Brodie E.L."/>
            <person name="Williams K.H."/>
            <person name="Hubbard S.S."/>
            <person name="Banfield J.F."/>
        </authorList>
    </citation>
    <scope>NUCLEOTIDE SEQUENCE [LARGE SCALE GENOMIC DNA]</scope>
</reference>
<dbReference type="InterPro" id="IPR012337">
    <property type="entry name" value="RNaseH-like_sf"/>
</dbReference>
<organism evidence="2 3">
    <name type="scientific">Candidatus Woesebacteria bacterium RIFCSPLOWO2_01_FULL_44_14</name>
    <dbReference type="NCBI Taxonomy" id="1802525"/>
    <lineage>
        <taxon>Bacteria</taxon>
        <taxon>Candidatus Woeseibacteriota</taxon>
    </lineage>
</organism>
<evidence type="ECO:0000313" key="2">
    <source>
        <dbReference type="EMBL" id="OGM68688.1"/>
    </source>
</evidence>